<name>A0ABY4EAB3_VITST</name>
<protein>
    <submittedName>
        <fullName evidence="1">Uncharacterized protein</fullName>
    </submittedName>
</protein>
<keyword evidence="2" id="KW-1185">Reference proteome</keyword>
<sequence length="115" mass="13159">MIDISMKHTNTCQSMVLRRELSIGFYDSHDHAFTVKNSKKNEIFSIYYANSRDLTAVGAELTKGLVCLKIQLFDGMNFSGKDVPHCKQTKVVFGLPMGNKGKKKMERCERLLLRR</sequence>
<dbReference type="EMBL" id="CP091512">
    <property type="protein sequence ID" value="UOO92330.1"/>
    <property type="molecule type" value="Genomic_DNA"/>
</dbReference>
<evidence type="ECO:0000313" key="2">
    <source>
        <dbReference type="Proteomes" id="UP000832034"/>
    </source>
</evidence>
<proteinExistence type="predicted"/>
<accession>A0ABY4EAB3</accession>
<reference evidence="1" key="1">
    <citation type="submission" date="2021-12" db="EMBL/GenBank/DDBJ databases">
        <authorList>
            <person name="Veyrier F.J."/>
        </authorList>
    </citation>
    <scope>NUCLEOTIDE SEQUENCE</scope>
    <source>
        <strain evidence="1">SAG 1488-6</strain>
    </source>
</reference>
<reference evidence="1" key="2">
    <citation type="journal article" date="2022" name="Res Sq">
        <title>Evolution of multicellular longitudinally dividing oral cavity symbionts (Neisseriaceae).</title>
        <authorList>
            <person name="Nyongesa S."/>
            <person name="Weber P."/>
            <person name="Bernet E."/>
            <person name="Pullido F."/>
            <person name="Nieckarz M."/>
            <person name="Delaby M."/>
            <person name="Nieves C."/>
            <person name="Viehboeck T."/>
            <person name="Krause N."/>
            <person name="Rivera-Millot A."/>
            <person name="Nakamura A."/>
            <person name="Vischer N."/>
            <person name="VanNieuwenhze M."/>
            <person name="Brun Y."/>
            <person name="Cava F."/>
            <person name="Bulgheresi S."/>
            <person name="Veyrier F."/>
        </authorList>
    </citation>
    <scope>NUCLEOTIDE SEQUENCE</scope>
    <source>
        <strain evidence="1">SAG 1488-6</strain>
    </source>
</reference>
<gene>
    <name evidence="1" type="ORF">LVJ81_12060</name>
</gene>
<evidence type="ECO:0000313" key="1">
    <source>
        <dbReference type="EMBL" id="UOO92330.1"/>
    </source>
</evidence>
<dbReference type="Proteomes" id="UP000832034">
    <property type="component" value="Chromosome"/>
</dbReference>
<organism evidence="1 2">
    <name type="scientific">Vitreoscilla stercoraria</name>
    <dbReference type="NCBI Taxonomy" id="61"/>
    <lineage>
        <taxon>Bacteria</taxon>
        <taxon>Pseudomonadati</taxon>
        <taxon>Pseudomonadota</taxon>
        <taxon>Betaproteobacteria</taxon>
        <taxon>Neisseriales</taxon>
        <taxon>Neisseriaceae</taxon>
        <taxon>Vitreoscilla</taxon>
    </lineage>
</organism>